<dbReference type="PROSITE" id="PS51257">
    <property type="entry name" value="PROKAR_LIPOPROTEIN"/>
    <property type="match status" value="1"/>
</dbReference>
<feature type="signal peptide" evidence="1">
    <location>
        <begin position="1"/>
        <end position="22"/>
    </location>
</feature>
<keyword evidence="1" id="KW-0732">Signal</keyword>
<dbReference type="RefSeq" id="WP_207327524.1">
    <property type="nucleotide sequence ID" value="NZ_JAFMYW010000001.1"/>
</dbReference>
<dbReference type="EMBL" id="JAFMYW010000001">
    <property type="protein sequence ID" value="MBO0947616.1"/>
    <property type="molecule type" value="Genomic_DNA"/>
</dbReference>
<proteinExistence type="predicted"/>
<evidence type="ECO:0000259" key="2">
    <source>
        <dbReference type="Pfam" id="PF14292"/>
    </source>
</evidence>
<dbReference type="Proteomes" id="UP000664628">
    <property type="component" value="Unassembled WGS sequence"/>
</dbReference>
<keyword evidence="4" id="KW-1185">Reference proteome</keyword>
<gene>
    <name evidence="3" type="ORF">J2I46_03430</name>
</gene>
<evidence type="ECO:0000313" key="3">
    <source>
        <dbReference type="EMBL" id="MBO0947616.1"/>
    </source>
</evidence>
<name>A0ABS3JC96_9BACT</name>
<feature type="chain" id="PRO_5046701099" evidence="1">
    <location>
        <begin position="23"/>
        <end position="435"/>
    </location>
</feature>
<dbReference type="CDD" id="cd12956">
    <property type="entry name" value="CBM_SusE-F_like"/>
    <property type="match status" value="3"/>
</dbReference>
<reference evidence="3 4" key="1">
    <citation type="submission" date="2021-03" db="EMBL/GenBank/DDBJ databases">
        <title>Fibrella sp. HMF5405 genome sequencing and assembly.</title>
        <authorList>
            <person name="Kang H."/>
            <person name="Kim H."/>
            <person name="Bae S."/>
            <person name="Joh K."/>
        </authorList>
    </citation>
    <scope>NUCLEOTIDE SEQUENCE [LARGE SCALE GENOMIC DNA]</scope>
    <source>
        <strain evidence="3 4">HMF5405</strain>
    </source>
</reference>
<sequence>MKSLLKSFLVVASALLTLTACEKEQEKLLLDFSAVPVVSVSAPTVVLTKDNADKDALTISWPKPNYGYDAAANYTIMVDKKGGDFSKAATFPVGTSLSKTFKASELNSLLLGLGLVPATAGDVDVKVMSALGGRTVLSSALASVKATPYLDRLDLSSPWGVVGDATANGWNGPDQPFYKTSTTGELVSYVTLTDGFIKFRTNNDWAYSLGGAAGKLTADNGPNIAVKAGTYKITINPTALTYKIDPFSWGVVGDATANGWNGPDQNFFYDPSTDQWRAIVTLKAGEIKFRQNNDWAVNFSGLNGKLIQSNDNIKVAAAGTYLITADFKATALTYAIEAYKPWGLVGSATPKGWDGPDILLLPDFSKDGYFYANNVKLADGEVKFRQDNKWDNNYGLTGGVFVKNSSDNIKVTAGTYDVVFDLTNASAPKYKLMKK</sequence>
<dbReference type="InterPro" id="IPR025970">
    <property type="entry name" value="SusE"/>
</dbReference>
<evidence type="ECO:0000313" key="4">
    <source>
        <dbReference type="Proteomes" id="UP000664628"/>
    </source>
</evidence>
<evidence type="ECO:0000256" key="1">
    <source>
        <dbReference type="SAM" id="SignalP"/>
    </source>
</evidence>
<comment type="caution">
    <text evidence="3">The sequence shown here is derived from an EMBL/GenBank/DDBJ whole genome shotgun (WGS) entry which is preliminary data.</text>
</comment>
<dbReference type="Gene3D" id="2.60.40.3620">
    <property type="match status" value="3"/>
</dbReference>
<feature type="domain" description="SusE outer membrane protein" evidence="2">
    <location>
        <begin position="27"/>
        <end position="127"/>
    </location>
</feature>
<dbReference type="Pfam" id="PF14292">
    <property type="entry name" value="SusE"/>
    <property type="match status" value="1"/>
</dbReference>
<protein>
    <submittedName>
        <fullName evidence="3">SusE domain-containing protein</fullName>
    </submittedName>
</protein>
<accession>A0ABS3JC96</accession>
<organism evidence="3 4">
    <name type="scientific">Fibrella forsythiae</name>
    <dbReference type="NCBI Taxonomy" id="2817061"/>
    <lineage>
        <taxon>Bacteria</taxon>
        <taxon>Pseudomonadati</taxon>
        <taxon>Bacteroidota</taxon>
        <taxon>Cytophagia</taxon>
        <taxon>Cytophagales</taxon>
        <taxon>Spirosomataceae</taxon>
        <taxon>Fibrella</taxon>
    </lineage>
</organism>